<name>A0A512J438_9HYPH</name>
<dbReference type="Proteomes" id="UP001156856">
    <property type="component" value="Unassembled WGS sequence"/>
</dbReference>
<gene>
    <name evidence="3" type="ORF">GCM10007888_19840</name>
    <name evidence="2" type="ORF">MOX02_28150</name>
</gene>
<sequence>MRTLQWLILGFGLAAGAVWVTMPPRPSHSQVRMQARGTVPAMPATLPPSAAAPDDRDRYDADDFDAF</sequence>
<keyword evidence="5" id="KW-1185">Reference proteome</keyword>
<proteinExistence type="predicted"/>
<dbReference type="EMBL" id="BJZU01000052">
    <property type="protein sequence ID" value="GEP04777.1"/>
    <property type="molecule type" value="Genomic_DNA"/>
</dbReference>
<evidence type="ECO:0000313" key="5">
    <source>
        <dbReference type="Proteomes" id="UP001156856"/>
    </source>
</evidence>
<evidence type="ECO:0000313" key="4">
    <source>
        <dbReference type="Proteomes" id="UP000321960"/>
    </source>
</evidence>
<dbReference type="Proteomes" id="UP000321960">
    <property type="component" value="Unassembled WGS sequence"/>
</dbReference>
<comment type="caution">
    <text evidence="2">The sequence shown here is derived from an EMBL/GenBank/DDBJ whole genome shotgun (WGS) entry which is preliminary data.</text>
</comment>
<reference evidence="5" key="2">
    <citation type="journal article" date="2019" name="Int. J. Syst. Evol. Microbiol.">
        <title>The Global Catalogue of Microorganisms (GCM) 10K type strain sequencing project: providing services to taxonomists for standard genome sequencing and annotation.</title>
        <authorList>
            <consortium name="The Broad Institute Genomics Platform"/>
            <consortium name="The Broad Institute Genome Sequencing Center for Infectious Disease"/>
            <person name="Wu L."/>
            <person name="Ma J."/>
        </authorList>
    </citation>
    <scope>NUCLEOTIDE SEQUENCE [LARGE SCALE GENOMIC DNA]</scope>
    <source>
        <strain evidence="5">NBRC 107715</strain>
    </source>
</reference>
<evidence type="ECO:0000313" key="2">
    <source>
        <dbReference type="EMBL" id="GEP04777.1"/>
    </source>
</evidence>
<dbReference type="EMBL" id="BSPK01000025">
    <property type="protein sequence ID" value="GLS63603.1"/>
    <property type="molecule type" value="Genomic_DNA"/>
</dbReference>
<organism evidence="2 4">
    <name type="scientific">Methylobacterium oxalidis</name>
    <dbReference type="NCBI Taxonomy" id="944322"/>
    <lineage>
        <taxon>Bacteria</taxon>
        <taxon>Pseudomonadati</taxon>
        <taxon>Pseudomonadota</taxon>
        <taxon>Alphaproteobacteria</taxon>
        <taxon>Hyphomicrobiales</taxon>
        <taxon>Methylobacteriaceae</taxon>
        <taxon>Methylobacterium</taxon>
    </lineage>
</organism>
<feature type="region of interest" description="Disordered" evidence="1">
    <location>
        <begin position="27"/>
        <end position="67"/>
    </location>
</feature>
<reference evidence="3" key="4">
    <citation type="submission" date="2023-01" db="EMBL/GenBank/DDBJ databases">
        <title>Draft genome sequence of Methylobacterium oxalidis strain NBRC 107715.</title>
        <authorList>
            <person name="Sun Q."/>
            <person name="Mori K."/>
        </authorList>
    </citation>
    <scope>NUCLEOTIDE SEQUENCE</scope>
    <source>
        <strain evidence="3">NBRC 107715</strain>
    </source>
</reference>
<dbReference type="RefSeq" id="WP_147026383.1">
    <property type="nucleotide sequence ID" value="NZ_BJZU01000052.1"/>
</dbReference>
<protein>
    <submittedName>
        <fullName evidence="2">Uncharacterized protein</fullName>
    </submittedName>
</protein>
<evidence type="ECO:0000256" key="1">
    <source>
        <dbReference type="SAM" id="MobiDB-lite"/>
    </source>
</evidence>
<accession>A0A512J438</accession>
<evidence type="ECO:0000313" key="3">
    <source>
        <dbReference type="EMBL" id="GLS63603.1"/>
    </source>
</evidence>
<reference evidence="3" key="1">
    <citation type="journal article" date="2014" name="Int. J. Syst. Evol. Microbiol.">
        <title>Complete genome of a new Firmicutes species belonging to the dominant human colonic microbiota ('Ruminococcus bicirculans') reveals two chromosomes and a selective capacity to utilize plant glucans.</title>
        <authorList>
            <consortium name="NISC Comparative Sequencing Program"/>
            <person name="Wegmann U."/>
            <person name="Louis P."/>
            <person name="Goesmann A."/>
            <person name="Henrissat B."/>
            <person name="Duncan S.H."/>
            <person name="Flint H.J."/>
        </authorList>
    </citation>
    <scope>NUCLEOTIDE SEQUENCE</scope>
    <source>
        <strain evidence="3">NBRC 107715</strain>
    </source>
</reference>
<reference evidence="2 4" key="3">
    <citation type="submission" date="2019-07" db="EMBL/GenBank/DDBJ databases">
        <title>Whole genome shotgun sequence of Methylobacterium oxalidis NBRC 107715.</title>
        <authorList>
            <person name="Hosoyama A."/>
            <person name="Uohara A."/>
            <person name="Ohji S."/>
            <person name="Ichikawa N."/>
        </authorList>
    </citation>
    <scope>NUCLEOTIDE SEQUENCE [LARGE SCALE GENOMIC DNA]</scope>
    <source>
        <strain evidence="2 4">NBRC 107715</strain>
    </source>
</reference>
<dbReference type="AlphaFoldDB" id="A0A512J438"/>